<dbReference type="InterPro" id="IPR042235">
    <property type="entry name" value="ZP-C_dom"/>
</dbReference>
<keyword evidence="3" id="KW-0732">Signal</keyword>
<dbReference type="PROSITE" id="PS51233">
    <property type="entry name" value="VWFD"/>
    <property type="match status" value="8"/>
</dbReference>
<dbReference type="InterPro" id="IPR001007">
    <property type="entry name" value="VWF_dom"/>
</dbReference>
<comment type="caution">
    <text evidence="11">The sequence shown here is derived from an EMBL/GenBank/DDBJ whole genome shotgun (WGS) entry which is preliminary data.</text>
</comment>
<dbReference type="PANTHER" id="PTHR46160">
    <property type="entry name" value="ALPHA-TECTORIN-RELATED"/>
    <property type="match status" value="1"/>
</dbReference>
<dbReference type="SMART" id="SM00241">
    <property type="entry name" value="ZP"/>
    <property type="match status" value="2"/>
</dbReference>
<feature type="domain" description="VWFD" evidence="10">
    <location>
        <begin position="1994"/>
        <end position="2176"/>
    </location>
</feature>
<feature type="domain" description="VWFD" evidence="10">
    <location>
        <begin position="244"/>
        <end position="426"/>
    </location>
</feature>
<dbReference type="Gene3D" id="2.60.40.3210">
    <property type="entry name" value="Zona pellucida, ZP-N domain"/>
    <property type="match status" value="2"/>
</dbReference>
<feature type="non-terminal residue" evidence="11">
    <location>
        <position position="3747"/>
    </location>
</feature>
<organism evidence="11 12">
    <name type="scientific">Atractosteus spatula</name>
    <name type="common">Alligator gar</name>
    <name type="synonym">Lepisosteus spatula</name>
    <dbReference type="NCBI Taxonomy" id="7917"/>
    <lineage>
        <taxon>Eukaryota</taxon>
        <taxon>Metazoa</taxon>
        <taxon>Chordata</taxon>
        <taxon>Craniata</taxon>
        <taxon>Vertebrata</taxon>
        <taxon>Euteleostomi</taxon>
        <taxon>Actinopterygii</taxon>
        <taxon>Neopterygii</taxon>
        <taxon>Holostei</taxon>
        <taxon>Semionotiformes</taxon>
        <taxon>Lepisosteidae</taxon>
        <taxon>Atractosteus</taxon>
    </lineage>
</organism>
<dbReference type="GO" id="GO:0007160">
    <property type="term" value="P:cell-matrix adhesion"/>
    <property type="evidence" value="ECO:0007669"/>
    <property type="project" value="InterPro"/>
</dbReference>
<dbReference type="Pfam" id="PF01826">
    <property type="entry name" value="TIL"/>
    <property type="match status" value="6"/>
</dbReference>
<evidence type="ECO:0000313" key="11">
    <source>
        <dbReference type="EMBL" id="MBN3325724.1"/>
    </source>
</evidence>
<dbReference type="SMART" id="SM00215">
    <property type="entry name" value="VWC_out"/>
    <property type="match status" value="4"/>
</dbReference>
<evidence type="ECO:0000259" key="9">
    <source>
        <dbReference type="PROSITE" id="PS51220"/>
    </source>
</evidence>
<feature type="domain" description="VWFD" evidence="10">
    <location>
        <begin position="3155"/>
        <end position="3337"/>
    </location>
</feature>
<dbReference type="InterPro" id="IPR025615">
    <property type="entry name" value="TILa_dom"/>
</dbReference>
<comment type="subcellular location">
    <subcellularLocation>
        <location evidence="1">Cell membrane</location>
    </subcellularLocation>
</comment>
<evidence type="ECO:0000313" key="12">
    <source>
        <dbReference type="Proteomes" id="UP000736164"/>
    </source>
</evidence>
<protein>
    <submittedName>
        <fullName evidence="11">TECTA protein</fullName>
    </submittedName>
</protein>
<evidence type="ECO:0000259" key="10">
    <source>
        <dbReference type="PROSITE" id="PS51233"/>
    </source>
</evidence>
<dbReference type="PROSITE" id="PS51034">
    <property type="entry name" value="ZP_2"/>
    <property type="match status" value="2"/>
</dbReference>
<dbReference type="Proteomes" id="UP000736164">
    <property type="component" value="Unassembled WGS sequence"/>
</dbReference>
<keyword evidence="12" id="KW-1185">Reference proteome</keyword>
<dbReference type="Pfam" id="PF12714">
    <property type="entry name" value="TILa"/>
    <property type="match status" value="4"/>
</dbReference>
<dbReference type="CDD" id="cd19941">
    <property type="entry name" value="TIL"/>
    <property type="match status" value="6"/>
</dbReference>
<name>A0A8J7P5E1_ATRSP</name>
<feature type="domain" description="ZP" evidence="8">
    <location>
        <begin position="3469"/>
        <end position="3722"/>
    </location>
</feature>
<evidence type="ECO:0000256" key="4">
    <source>
        <dbReference type="ARBA" id="ARBA00022737"/>
    </source>
</evidence>
<dbReference type="InterPro" id="IPR003886">
    <property type="entry name" value="NIDO_dom"/>
</dbReference>
<evidence type="ECO:0000256" key="7">
    <source>
        <dbReference type="ARBA" id="ARBA00023180"/>
    </source>
</evidence>
<dbReference type="InterPro" id="IPR001846">
    <property type="entry name" value="VWF_type-D"/>
</dbReference>
<dbReference type="Pfam" id="PF06119">
    <property type="entry name" value="NIDO"/>
    <property type="match status" value="1"/>
</dbReference>
<dbReference type="EMBL" id="JAAWVO010077268">
    <property type="protein sequence ID" value="MBN3325724.1"/>
    <property type="molecule type" value="Genomic_DNA"/>
</dbReference>
<feature type="domain" description="VWFD" evidence="10">
    <location>
        <begin position="2385"/>
        <end position="2565"/>
    </location>
</feature>
<evidence type="ECO:0000256" key="3">
    <source>
        <dbReference type="ARBA" id="ARBA00022729"/>
    </source>
</evidence>
<dbReference type="SMART" id="SM00216">
    <property type="entry name" value="VWD"/>
    <property type="match status" value="8"/>
</dbReference>
<dbReference type="FunFam" id="2.10.25.10:FF:000055">
    <property type="entry name" value="alpha-tectorin isoform X1"/>
    <property type="match status" value="4"/>
</dbReference>
<accession>A0A8J7P5E1</accession>
<sequence length="3747" mass="408289">VNNNGFITFDRPMSTYVPYRFPARSGTDIIAGFWTDLDDRNNGIISYRQVTSGSVLQQATSDINQYFPQIQFTARWVFIATWDRVAYYPNSGTETTFQVVLISDETYSFVLLNYGIIAATNKDIEVRMIFFLFPLLQAGYDTRTSDHHFVIPGSFQSNITNLMHTSNVNVLGRWAFRTDSGNTGCMFNGNPVQVGYSFWSDRTCRSKCTCVSSGNLRCQTQPCGFDQVCQVSTFQYSCQTVQRRTCTIAGDPHYYTFDGRLFHFQGTCTYVLSQTCGSRAQGLAPYRVEGKNENRGSTVVAWTKLVRIIVYGEEIELVKGNTAQAKVNGSFATAPFSLHNGTVRIYQTGFSLAVSTDFGLTVAYDGYSYVTISVPYDYLNATCGLCGTFNNNPADDFLSSSGSVLSSDVNFANSWQVYSDSEPGCQPPCVGASCAVCQPQQRTLFSSISHCGILENPVGAYNVCHSRLPPSSFVESCVYDLCVGRGYQPILCQALNVYATQCQKEGLRPGQWRRQGFCEITCPANSHFEPQGTGCPATCADPQAPSHCPLPSQESCICDTGFVLSAGTCVPAAQCGCTFEGRYYSFGQTALLGEDCGRRCTCQNGQMSCQAHACGPQEACRIENGERSCYPLSYNMCWVEGSRRYRTFDGLTFEYPGACSLTLSKVMGQSSLRRFLVTAKKVPRGTPGVDFARILRFETSESQCVTFCTLSYFQVGGQSISLPFRRETEGVQVYLASLSRVVVQTDFGVRMEADWPHLVRLTVPSTYNGTLGGLCGNDNGYVGDEFWTPDGSFANDSQSFGDSWRDGSLSAYCVENLPNISVRSGGNSSQYLSGQFCGIMALPQGPFGQCQGRFNPSERIDNCARDMYRQGGASEVLCEALRNYALLCQQNGIAISHWRNLTNCQINCPPHSHYELCETSCPAACPSLSFPFTCQGTCQEGCQCDNGFILSNGQCVSPIDCGCQYQGRYYRGGQSFWDGDGCHNFCQCNGTTGNVQCSPASCGELESCRIVGDDYGCHPKPHGTCVAAGDPHYLTFDGRAFDFQGTCDYVLATLCNSSTGLPNFQIEARNERWQGLSVSVTSDVFVQVYGNVVHISRGWSGTVEVDDVTKNLPILLQRGQVSVYQSGIYTFVSVDFGLTVSYDGNSVVSITLPPHFRGRTCGLCGNFNGQPADDFVTRSGALAPTPFDFGSSWKTASNRSCSDGCGNSCPACPDDRVARSHCEVIQASNGSLAFCHSTVSPNTYFNDCVFDVCLSRNRNDVLCRAVQAYVGACQAANVRLLPWRQGTPCAISCPAHSHYEMCGTECGQTCAGTIDAHCDQTCSEGCFCDQGFFRSGDRCVPVEECGCQYDGFYYNVGETIWTPGCSQRCMCHAHQDLRCVAASCTPKQECTIRRGQLGCFDLLSTCTVTGDPHYFTFDGAVAHFQGTCSYEISRTCGNVTSGDSAFRVVAKNRHHGSTLVSFVSAVDIWLSEGGQETHISIGTSRSVQVNNRAISIPSAIGSVAQVSWDRDFVVVNASNALEVHFNGRSTLFVRLGQSHRSSVCGMCGNFNGDPADDKDLPNGLPAGSDEEFGNGWISDTSSPGCGARVRSGAQGCPFQQEYAELCSIISNTTGPFAECHIHVDPEPYVSACVYDLCLYTPVNGIFCSAVSSYEAACDILGLDIPEWRPSVQCPLTDPCEQLHCTDQEWCGEKGGVYGCFCNEDHERPNANNYDAQETCFSSSGTMSLSRCLLFEEGFPPHILHLNDPSCTGTVINGRVEFLFDNDNHTCGTSLMTNGTHFIYNNSIQGAIDSSGGVISRTKQIDLKFSCEYLLSETMSLRFGIHPLESIVRRKIPSGIGTYQVRLVPYQDPQFSHPFTGSQVDLALNQRVYIGVSVSGVDDRQFSSVLESCWATPVNDPFYSIRWNLITHEHSGAFYCTAQNRLGQSNSTAVQSNVECNPVQVGDSFWSDSTCQSKCTCVSSGNLRCQTQPCGFDQVCQVSTFQYSCQTVQRRTCTIAGDPHYYTFDGRLFHFQGTCTYVLSQTCGSRAQGLAPYRVEGKNENRGSTVVAWTKLVRIIVYGEEIELVKGNTAQAKVNGSFATAPFSLHNGTVRIYQTGFSLAVSTDFGLTVAYDGYSYVTISVPYDYLNATCGLCGTFNNNPADDFLSSSGSVLSSDVNFANSWQVYSDSEPGCQPPCVGASCAVCQPQQRTLFSSISHCGILENPVGAFNVCHSRLPPSSFVESCVYDLCVGGGYQPILCQALNVYATQCQQEGLHPGQWRRQGFCEITCPANSHFEPQGTGCPATCADPQAPSHCPLPSQESCICDTGFVLSAGTCVPAAQCGCTFEGRYYSFGQTALLGEDCGRRCTCQNGQMSCQAHACGPQEACRIENGERGCYPLSYNMCWVEGARRYRTFDGLTFEYPGACSLTLSKVMGQSSLRRFLVTAKKVPRGTPGVDFARILRFETSGVEISIEMGPNPIVQVGEQNTSLPFRREAEGVQVYLASLSRVVVQTDFGVRMEADWPHLVRLTVPSTYNGTLGGLCGNDNGYVGDEFWTPDGSFANDSQSFGDSWRDGSLSAYCVENLPNISVRSGGNSSQYLSGQFCGIMALPQGPFGQCQGRFNPSERIDNCARDMYRQGGASEVLCEALRNYALLCQQNGIAISHWRNLTNCQINCPPHSHYELCETSCPAACPSLSFPFTCQGTCQEGCQCDNGFILSNGQCVSPIDCGCQYQGRYYRGGQSFWDGDGCHNFCQCNGTTGNVQCSPASCGELESCRIVGGDYGCHPEPHGTCVAAGDPHYLTFDGRAFDFQGTCDYVLATLCNSSTGLPNFQIEARNERWQGLTVSVTSDVFVQVYGNVVHISRGWSGTVEVDDVTKNLPILLQRGQVSVYQSGIYTFVSVDFGLTVSYDGNSVVSITLPPRFRGRTCGLCGNFNGQPTDDFVTRSGALAPTPFDFGSSWKTASNRSCSDGCGNSCPACPDDRVARSHCEVIQASNGPLAFCHSTVSPNTYFNDCVFDVCLSGNRNDVLCRAVQAYVGACQAANVRALPWRQGTPCAISCPAHSHYEMCGTECGQTCAGTIDAHCDQTCSEGCFCDQGFFRSGDRCVPVEECGCQYDGFYYNVGETFWTPGCSQRCMCHAHQDLRCVAASCTPKQECTIRRGQLGCFDLLSTCTVTGDPHYFTFDGAVAHFQGTCSYEISRTCGNVTSGDSAFRVVAKNRHHGSTLVSFVSAVDIWLSEGGQETHISIGTSRSVQVNNRAISIPSAIGSVAQVSWDRDFVVVNASNALEVHFNGRSTLFVRLGQSHRSSVCGMCGNFNGDPADDKDLPNGLPAGSDEEFGNGWISDTSSPGCGARVRSGAQGCPFQQEYAELCSIISNTTGPFAECHIHVDPEPYVSACVYDLCLYTPVNGIFCSAVSSYEAACDILGLDIPEWRPSVQCPLTDPCEQLHCTDQEWCGEKDGVYGCFCNEDHERPNVNNYDAQETCFSSSGIMSLSRCLLFEEGFPPHILHLNDPNCTGTVINGRVEFLFDNDNHTCGTSLTTNGTHFIYNNSIQGAIDSSGGVISRTKQIDLKFSCVYLLSETMSMPIGIHPLESIVRKNLPSGIGTYQVRLVPYQDSQFSHPFTGSQVDLELNQRVYIGVFVSGVDDRQFSSVLESCWATPVNDPSYSIRWNLITHECPSSNDQTVEIIQNGVSTTSRFSFQMFEFIGNTSMIFLHCQVKLCILAGNDCSAVSRAQNKQKKVFTGILQVICFAVLTFTLRK</sequence>
<dbReference type="Gene3D" id="2.10.25.10">
    <property type="entry name" value="Laminin"/>
    <property type="match status" value="6"/>
</dbReference>
<proteinExistence type="predicted"/>
<evidence type="ECO:0000256" key="2">
    <source>
        <dbReference type="ARBA" id="ARBA00022475"/>
    </source>
</evidence>
<evidence type="ECO:0000256" key="1">
    <source>
        <dbReference type="ARBA" id="ARBA00004236"/>
    </source>
</evidence>
<evidence type="ECO:0000256" key="6">
    <source>
        <dbReference type="ARBA" id="ARBA00023157"/>
    </source>
</evidence>
<reference evidence="11" key="1">
    <citation type="journal article" date="2021" name="Cell">
        <title>Tracing the genetic footprints of vertebrate landing in non-teleost ray-finned fishes.</title>
        <authorList>
            <person name="Bi X."/>
            <person name="Wang K."/>
            <person name="Yang L."/>
            <person name="Pan H."/>
            <person name="Jiang H."/>
            <person name="Wei Q."/>
            <person name="Fang M."/>
            <person name="Yu H."/>
            <person name="Zhu C."/>
            <person name="Cai Y."/>
            <person name="He Y."/>
            <person name="Gan X."/>
            <person name="Zeng H."/>
            <person name="Yu D."/>
            <person name="Zhu Y."/>
            <person name="Jiang H."/>
            <person name="Qiu Q."/>
            <person name="Yang H."/>
            <person name="Zhang Y.E."/>
            <person name="Wang W."/>
            <person name="Zhu M."/>
            <person name="He S."/>
            <person name="Zhang G."/>
        </authorList>
    </citation>
    <scope>NUCLEOTIDE SEQUENCE</scope>
    <source>
        <strain evidence="11">Allg_001</strain>
    </source>
</reference>
<dbReference type="SUPFAM" id="SSF57603">
    <property type="entry name" value="FnI-like domain"/>
    <property type="match status" value="2"/>
</dbReference>
<dbReference type="Pfam" id="PF08742">
    <property type="entry name" value="C8"/>
    <property type="match status" value="8"/>
</dbReference>
<feature type="domain" description="NIDO" evidence="9">
    <location>
        <begin position="32"/>
        <end position="181"/>
    </location>
</feature>
<feature type="domain" description="ZP" evidence="8">
    <location>
        <begin position="1718"/>
        <end position="1995"/>
    </location>
</feature>
<dbReference type="Pfam" id="PF00094">
    <property type="entry name" value="VWD"/>
    <property type="match status" value="8"/>
</dbReference>
<feature type="domain" description="VWFD" evidence="10">
    <location>
        <begin position="2774"/>
        <end position="2953"/>
    </location>
</feature>
<dbReference type="GO" id="GO:0005886">
    <property type="term" value="C:plasma membrane"/>
    <property type="evidence" value="ECO:0007669"/>
    <property type="project" value="UniProtKB-SubCell"/>
</dbReference>
<keyword evidence="6" id="KW-1015">Disulfide bond</keyword>
<dbReference type="InterPro" id="IPR055355">
    <property type="entry name" value="ZP-C"/>
</dbReference>
<feature type="domain" description="VWFD" evidence="10">
    <location>
        <begin position="1404"/>
        <end position="1586"/>
    </location>
</feature>
<keyword evidence="4" id="KW-0677">Repeat</keyword>
<dbReference type="InterPro" id="IPR001507">
    <property type="entry name" value="ZP_dom"/>
</dbReference>
<dbReference type="InterPro" id="IPR036084">
    <property type="entry name" value="Ser_inhib-like_sf"/>
</dbReference>
<dbReference type="SMART" id="SM00539">
    <property type="entry name" value="NIDO"/>
    <property type="match status" value="1"/>
</dbReference>
<keyword evidence="7" id="KW-0325">Glycoprotein</keyword>
<dbReference type="SUPFAM" id="SSF57567">
    <property type="entry name" value="Serine protease inhibitors"/>
    <property type="match status" value="6"/>
</dbReference>
<dbReference type="InterPro" id="IPR002919">
    <property type="entry name" value="TIL_dom"/>
</dbReference>
<dbReference type="Pfam" id="PF00100">
    <property type="entry name" value="Zona_pellucida"/>
    <property type="match status" value="2"/>
</dbReference>
<feature type="domain" description="VWFD" evidence="10">
    <location>
        <begin position="1023"/>
        <end position="1202"/>
    </location>
</feature>
<feature type="non-terminal residue" evidence="11">
    <location>
        <position position="1"/>
    </location>
</feature>
<dbReference type="InterPro" id="IPR052749">
    <property type="entry name" value="Alpha-tectorin"/>
</dbReference>
<feature type="domain" description="VWFD" evidence="10">
    <location>
        <begin position="635"/>
        <end position="814"/>
    </location>
</feature>
<dbReference type="SMART" id="SM00832">
    <property type="entry name" value="C8"/>
    <property type="match status" value="8"/>
</dbReference>
<keyword evidence="5" id="KW-0472">Membrane</keyword>
<gene>
    <name evidence="11" type="primary">Tecta_2</name>
    <name evidence="11" type="ORF">GTO95_0010143</name>
</gene>
<evidence type="ECO:0000256" key="5">
    <source>
        <dbReference type="ARBA" id="ARBA00023136"/>
    </source>
</evidence>
<evidence type="ECO:0000259" key="8">
    <source>
        <dbReference type="PROSITE" id="PS51034"/>
    </source>
</evidence>
<dbReference type="PANTHER" id="PTHR46160:SF9">
    <property type="entry name" value="PROTEIN PRY2-RELATED"/>
    <property type="match status" value="1"/>
</dbReference>
<dbReference type="Gene3D" id="2.60.40.4100">
    <property type="entry name" value="Zona pellucida, ZP-C domain"/>
    <property type="match status" value="2"/>
</dbReference>
<keyword evidence="2" id="KW-1003">Cell membrane</keyword>
<dbReference type="PROSITE" id="PS51220">
    <property type="entry name" value="NIDO"/>
    <property type="match status" value="1"/>
</dbReference>
<dbReference type="InterPro" id="IPR014853">
    <property type="entry name" value="VWF/SSPO/ZAN-like_Cys-rich_dom"/>
</dbReference>